<accession>A0A1L3JII1</accession>
<keyword evidence="2" id="KW-1185">Reference proteome</keyword>
<sequence>MGDLGLNLAEGQLKITMKKAVANQFTLEDAGLEEAYTVEGGNLRVKVELGYIKDVNFYKMPKIEFDYTENIHESNWIVEFNGENILETKDHSGKATILLLNRKKMKELVNRHENNLLIHGNFSEEVAIKNTSSLQLLEIH</sequence>
<dbReference type="AlphaFoldDB" id="A0A1L3JII1"/>
<dbReference type="OrthoDB" id="1144653at2"/>
<proteinExistence type="predicted"/>
<evidence type="ECO:0000313" key="2">
    <source>
        <dbReference type="Proteomes" id="UP000181898"/>
    </source>
</evidence>
<dbReference type="EMBL" id="CP018155">
    <property type="protein sequence ID" value="APG64893.1"/>
    <property type="molecule type" value="Genomic_DNA"/>
</dbReference>
<name>A0A1L3JII1_9FLAO</name>
<gene>
    <name evidence="1" type="ORF">LPB136_05760</name>
</gene>
<protein>
    <submittedName>
        <fullName evidence="1">Uncharacterized protein</fullName>
    </submittedName>
</protein>
<dbReference type="KEGG" id="ten:LPB136_05760"/>
<reference evidence="1 2" key="1">
    <citation type="submission" date="2016-11" db="EMBL/GenBank/DDBJ databases">
        <title>Tenacibaculum sp. LPB0136, isolated from marine environment.</title>
        <authorList>
            <person name="Kim E."/>
            <person name="Yi H."/>
        </authorList>
    </citation>
    <scope>NUCLEOTIDE SEQUENCE [LARGE SCALE GENOMIC DNA]</scope>
    <source>
        <strain evidence="1 2">LPB0136</strain>
    </source>
</reference>
<dbReference type="RefSeq" id="WP_072555218.1">
    <property type="nucleotide sequence ID" value="NZ_CP018155.1"/>
</dbReference>
<organism evidence="1 2">
    <name type="scientific">Tenacibaculum todarodis</name>
    <dbReference type="NCBI Taxonomy" id="1850252"/>
    <lineage>
        <taxon>Bacteria</taxon>
        <taxon>Pseudomonadati</taxon>
        <taxon>Bacteroidota</taxon>
        <taxon>Flavobacteriia</taxon>
        <taxon>Flavobacteriales</taxon>
        <taxon>Flavobacteriaceae</taxon>
        <taxon>Tenacibaculum</taxon>
    </lineage>
</organism>
<evidence type="ECO:0000313" key="1">
    <source>
        <dbReference type="EMBL" id="APG64893.1"/>
    </source>
</evidence>
<dbReference type="Proteomes" id="UP000181898">
    <property type="component" value="Chromosome"/>
</dbReference>